<feature type="compositionally biased region" description="Polar residues" evidence="1">
    <location>
        <begin position="75"/>
        <end position="85"/>
    </location>
</feature>
<keyword evidence="4" id="KW-1185">Reference proteome</keyword>
<feature type="region of interest" description="Disordered" evidence="1">
    <location>
        <begin position="110"/>
        <end position="206"/>
    </location>
</feature>
<protein>
    <submittedName>
        <fullName evidence="3">Uncharacterized protein</fullName>
    </submittedName>
</protein>
<dbReference type="Proteomes" id="UP000663880">
    <property type="component" value="Unassembled WGS sequence"/>
</dbReference>
<feature type="compositionally biased region" description="Low complexity" evidence="1">
    <location>
        <begin position="33"/>
        <end position="54"/>
    </location>
</feature>
<reference evidence="3" key="1">
    <citation type="submission" date="2021-02" db="EMBL/GenBank/DDBJ databases">
        <authorList>
            <person name="Steward A R."/>
        </authorList>
    </citation>
    <scope>NUCLEOTIDE SEQUENCE</scope>
</reference>
<keyword evidence="2" id="KW-0732">Signal</keyword>
<name>A0A821L429_9NEOP</name>
<organism evidence="3 4">
    <name type="scientific">Pieris macdunnoughi</name>
    <dbReference type="NCBI Taxonomy" id="345717"/>
    <lineage>
        <taxon>Eukaryota</taxon>
        <taxon>Metazoa</taxon>
        <taxon>Ecdysozoa</taxon>
        <taxon>Arthropoda</taxon>
        <taxon>Hexapoda</taxon>
        <taxon>Insecta</taxon>
        <taxon>Pterygota</taxon>
        <taxon>Neoptera</taxon>
        <taxon>Endopterygota</taxon>
        <taxon>Lepidoptera</taxon>
        <taxon>Glossata</taxon>
        <taxon>Ditrysia</taxon>
        <taxon>Papilionoidea</taxon>
        <taxon>Pieridae</taxon>
        <taxon>Pierinae</taxon>
        <taxon>Pieris</taxon>
    </lineage>
</organism>
<comment type="caution">
    <text evidence="3">The sequence shown here is derived from an EMBL/GenBank/DDBJ whole genome shotgun (WGS) entry which is preliminary data.</text>
</comment>
<dbReference type="EMBL" id="CAJOBZ010000001">
    <property type="protein sequence ID" value="CAF4745202.1"/>
    <property type="molecule type" value="Genomic_DNA"/>
</dbReference>
<proteinExistence type="predicted"/>
<feature type="signal peptide" evidence="2">
    <location>
        <begin position="1"/>
        <end position="19"/>
    </location>
</feature>
<feature type="chain" id="PRO_5032731716" evidence="2">
    <location>
        <begin position="20"/>
        <end position="206"/>
    </location>
</feature>
<feature type="compositionally biased region" description="Acidic residues" evidence="1">
    <location>
        <begin position="55"/>
        <end position="73"/>
    </location>
</feature>
<dbReference type="OrthoDB" id="8197504at2759"/>
<dbReference type="AlphaFoldDB" id="A0A821L429"/>
<sequence>MRILPLFVLLVCFAWQTSARPQDDSESRAIPSRGLLKRGLVGKGKPTTSTTTAAPEEEGDYDEEGDYPAEAEANEPSTEAPPSSTEGKKLVAGGVRPFRSNTDLLAALKRRRAQAAEAKLGHSVPAASQSQDDQTEASVKANFSKKRLNTGTRETKTEEAPAPAKPNRSRFGRPTSKSFQETEPVEEQNDTAPATRTGRQFRRGGN</sequence>
<evidence type="ECO:0000313" key="3">
    <source>
        <dbReference type="EMBL" id="CAF4745202.1"/>
    </source>
</evidence>
<accession>A0A821L429</accession>
<evidence type="ECO:0000256" key="1">
    <source>
        <dbReference type="SAM" id="MobiDB-lite"/>
    </source>
</evidence>
<evidence type="ECO:0000313" key="4">
    <source>
        <dbReference type="Proteomes" id="UP000663880"/>
    </source>
</evidence>
<feature type="region of interest" description="Disordered" evidence="1">
    <location>
        <begin position="19"/>
        <end position="98"/>
    </location>
</feature>
<evidence type="ECO:0000256" key="2">
    <source>
        <dbReference type="SAM" id="SignalP"/>
    </source>
</evidence>
<gene>
    <name evidence="3" type="ORF">PMACD_LOCUS298</name>
</gene>